<dbReference type="Proteomes" id="UP000663860">
    <property type="component" value="Unassembled WGS sequence"/>
</dbReference>
<organism evidence="1 2">
    <name type="scientific">Adineta steineri</name>
    <dbReference type="NCBI Taxonomy" id="433720"/>
    <lineage>
        <taxon>Eukaryota</taxon>
        <taxon>Metazoa</taxon>
        <taxon>Spiralia</taxon>
        <taxon>Gnathifera</taxon>
        <taxon>Rotifera</taxon>
        <taxon>Eurotatoria</taxon>
        <taxon>Bdelloidea</taxon>
        <taxon>Adinetida</taxon>
        <taxon>Adinetidae</taxon>
        <taxon>Adineta</taxon>
    </lineage>
</organism>
<gene>
    <name evidence="1" type="ORF">IZO911_LOCUS8805</name>
</gene>
<proteinExistence type="predicted"/>
<evidence type="ECO:0000313" key="1">
    <source>
        <dbReference type="EMBL" id="CAF0836120.1"/>
    </source>
</evidence>
<sequence length="1623" mass="192004">MTFPFRCSSNETPFFRIILSFHSILTLNRYCHSLKILHLLRSHFSLLKNSLPIILHEVTTHNEIILTDEIILSIPIHSGIYLALLKHNEMKYQPLIDLKLVPVEIFPEKKFLPKTIPFIIYEIDSFVKALSNMIDYMKDYEKAKINTRKYINLSNSNSPQNSISQISTIKRTYRTKSTIRRTSSSIISTEFIRTPRSTSSIIPQYANYDVDIRKYFVTDPERINRPLIDSKPLSFTFCLLNQKQQQQMRNIYPSIMDIFENNQYSFNENDLILFKHHLSSLNLDSSFILELKNCIHQLAIDNKLDINEIHEILIKLNFRIIHNNDVFKIIHSLQNATSTDTKDTLLSALIKILFRIDYLEKFNKLDKQNIQIFNERMKHLARMGILNQQSKMFKKLYQLDLFEHEPNQSAFSSFIHNDVQRIIPKRIPLNTLGIKEIIHQLQLNINRLGITTTLILIDNLQKFVHSGLFLTLSKLPQLKRYLIQFVEYVQTGRFIGIHLQRLIEQMNSTVQMNTMKKVLLTNHLNSLLQKAKLESKSDELIYILMSLAYQGQLNTCINIDLQQVTIKQQKSFIFIYEQNDIDRNNLQALLLFLHEQSSAASPPGHLPNQYVLDFIQYLRHFAQLGILYEPKLTYILTNLHKAKDQDKITSETFQNSLEQIKTINYVYAYDHLNLTEFNNFLNDMINNSQLTRGQAWYILDRLIDLCRIEPITNHDIKLFLTDLQLEYNRQQPIYPKLIHNFQILANSYSNSFSELHSLEHDLEKILLLSNTNNMKRISDEVRRRLNDMLLYCKKFSMNRQLLEQLFDQTMHSKFYNKMKEILKTKNLISRKQSLTAIVQVHKQFVQIARLNSQLFLNDYQLDLILQNIQIKCPNFENILRHMAELGHLQDKSFVNYLIEHFLSKESLSSNIEIPSKWPFILDLNHSNINELIKHLTQLELQDKIDIGTSIEIQNRLNQIARFGKWSLPQIKFITDSILKCQGKRNLSDKNGFQLIQYYRLILNDITHAIEFEFYIQDLTSENQLSNNLTYRFRHFLYEILHNNLPIDELIHYRVQLNEFHHVKQMDIDQIKRFIDLLPQEYNNLFPLTLTDQLLERLKWDEKIVNESIQDQLLKFERSGVLSQDTFEDVYDNLYHTSEISHLSLQLNNHNQLLFKLFDKINDLYTDDIIDLQQSIEIKEQIYFLEDIYELSDSSQIITIQSRLFNSSNQNEFHMISKQLKTFVYQEQFRLSKVQDLLSTWHLNEKKTNTNEKQIIKLFNELADLNQLLDHSTAIVLNRYIKIKQINQTVYRQFIKSIQRLKDHALIDKQAIDCIRSIEARIYKIDYSRRFHELLIKKIENILKELFHNFSHSYEQHLRNDICKKLNELVIIYIKSNTDENSSDNLLSTFDSYITQIKQDQLRSSKTRSHHVLSDTTVPTIASSLESLIIILMNSKQKIDRPRYVFAQNSSFYPEHVPIKYGFRMHTLIENKHLPLWQFSDENKNQIIYHSPMNENSLNNTNLPLISHQLSTTTTTTTTIPHSSLSIDNQIQHRWINALLNSSQSKEYHKQMSMSIQKNAYPSLESSILVPNKALQSNVITSKIDSNKREIQRKKRIQCITYEEHLQRYYLPKWCLTYTKDLIS</sequence>
<reference evidence="1" key="1">
    <citation type="submission" date="2021-02" db="EMBL/GenBank/DDBJ databases">
        <authorList>
            <person name="Nowell W R."/>
        </authorList>
    </citation>
    <scope>NUCLEOTIDE SEQUENCE</scope>
</reference>
<name>A0A813V527_9BILA</name>
<comment type="caution">
    <text evidence="1">The sequence shown here is derived from an EMBL/GenBank/DDBJ whole genome shotgun (WGS) entry which is preliminary data.</text>
</comment>
<evidence type="ECO:0000313" key="2">
    <source>
        <dbReference type="Proteomes" id="UP000663860"/>
    </source>
</evidence>
<dbReference type="EMBL" id="CAJNOE010000060">
    <property type="protein sequence ID" value="CAF0836120.1"/>
    <property type="molecule type" value="Genomic_DNA"/>
</dbReference>
<accession>A0A813V527</accession>
<protein>
    <submittedName>
        <fullName evidence="1">Uncharacterized protein</fullName>
    </submittedName>
</protein>